<organism evidence="2 3">
    <name type="scientific">Caballeronia novacaledonica</name>
    <dbReference type="NCBI Taxonomy" id="1544861"/>
    <lineage>
        <taxon>Bacteria</taxon>
        <taxon>Pseudomonadati</taxon>
        <taxon>Pseudomonadota</taxon>
        <taxon>Betaproteobacteria</taxon>
        <taxon>Burkholderiales</taxon>
        <taxon>Burkholderiaceae</taxon>
        <taxon>Caballeronia</taxon>
    </lineage>
</organism>
<reference evidence="2" key="1">
    <citation type="submission" date="2022-09" db="EMBL/GenBank/DDBJ databases">
        <title>Isolation and characterization of 3-chlorobenzoate degrading bacteria from soils in Shizuoka.</title>
        <authorList>
            <person name="Ifat A."/>
            <person name="Ogawa N."/>
            <person name="Kimbara K."/>
            <person name="Moriuchi R."/>
            <person name="Dohra H."/>
            <person name="Shintani M."/>
        </authorList>
    </citation>
    <scope>NUCLEOTIDE SEQUENCE</scope>
    <source>
        <strain evidence="2">19CS4-2</strain>
    </source>
</reference>
<dbReference type="AlphaFoldDB" id="A0AA37I779"/>
<evidence type="ECO:0000313" key="3">
    <source>
        <dbReference type="Proteomes" id="UP001055111"/>
    </source>
</evidence>
<accession>A0AA37I779</accession>
<name>A0AA37I779_9BURK</name>
<keyword evidence="1" id="KW-0812">Transmembrane</keyword>
<comment type="caution">
    <text evidence="2">The sequence shown here is derived from an EMBL/GenBank/DDBJ whole genome shotgun (WGS) entry which is preliminary data.</text>
</comment>
<keyword evidence="1" id="KW-0472">Membrane</keyword>
<evidence type="ECO:0000313" key="2">
    <source>
        <dbReference type="EMBL" id="GJH23328.1"/>
    </source>
</evidence>
<dbReference type="Proteomes" id="UP001055111">
    <property type="component" value="Unassembled WGS sequence"/>
</dbReference>
<gene>
    <name evidence="2" type="ORF">CBA19CS42_02450</name>
</gene>
<evidence type="ECO:0000256" key="1">
    <source>
        <dbReference type="SAM" id="Phobius"/>
    </source>
</evidence>
<protein>
    <recommendedName>
        <fullName evidence="4">DUF805 domain-containing protein</fullName>
    </recommendedName>
</protein>
<dbReference type="RefSeq" id="WP_238209727.1">
    <property type="nucleotide sequence ID" value="NZ_BPUS01000001.1"/>
</dbReference>
<proteinExistence type="predicted"/>
<keyword evidence="1" id="KW-1133">Transmembrane helix</keyword>
<evidence type="ECO:0008006" key="4">
    <source>
        <dbReference type="Google" id="ProtNLM"/>
    </source>
</evidence>
<sequence>MIVIVIAIVTIYPYVRIIQRTGHSGWWILAGLIPVLNLAMLWAFAFARWPALDGDRRP</sequence>
<dbReference type="EMBL" id="BPUS01000001">
    <property type="protein sequence ID" value="GJH23328.1"/>
    <property type="molecule type" value="Genomic_DNA"/>
</dbReference>
<feature type="transmembrane region" description="Helical" evidence="1">
    <location>
        <begin position="26"/>
        <end position="47"/>
    </location>
</feature>